<sequence>MKFTEAETNPMGDKIQSVTIGDITISQFGDGQLWLEDSVADDSGSFQEKAVADALKKFYESNF</sequence>
<accession>A0A1B8HCQ9</accession>
<gene>
    <name evidence="1" type="ORF">AYY18_19745</name>
</gene>
<name>A0A1B8HCQ9_9GAMM</name>
<dbReference type="AlphaFoldDB" id="A0A1B8HCQ9"/>
<reference evidence="2" key="1">
    <citation type="submission" date="2016-06" db="EMBL/GenBank/DDBJ databases">
        <authorList>
            <person name="Butler K."/>
        </authorList>
    </citation>
    <scope>NUCLEOTIDE SEQUENCE [LARGE SCALE GENOMIC DNA]</scope>
    <source>
        <strain evidence="2">GCSL-Mp20</strain>
    </source>
</reference>
<organism evidence="1 2">
    <name type="scientific">Morganella psychrotolerans</name>
    <dbReference type="NCBI Taxonomy" id="368603"/>
    <lineage>
        <taxon>Bacteria</taxon>
        <taxon>Pseudomonadati</taxon>
        <taxon>Pseudomonadota</taxon>
        <taxon>Gammaproteobacteria</taxon>
        <taxon>Enterobacterales</taxon>
        <taxon>Morganellaceae</taxon>
        <taxon>Morganella</taxon>
    </lineage>
</organism>
<dbReference type="Proteomes" id="UP000092377">
    <property type="component" value="Unassembled WGS sequence"/>
</dbReference>
<evidence type="ECO:0000313" key="2">
    <source>
        <dbReference type="Proteomes" id="UP000092377"/>
    </source>
</evidence>
<comment type="caution">
    <text evidence="1">The sequence shown here is derived from an EMBL/GenBank/DDBJ whole genome shotgun (WGS) entry which is preliminary data.</text>
</comment>
<dbReference type="EMBL" id="LZEY01000026">
    <property type="protein sequence ID" value="OBU06868.1"/>
    <property type="molecule type" value="Genomic_DNA"/>
</dbReference>
<evidence type="ECO:0000313" key="1">
    <source>
        <dbReference type="EMBL" id="OBU06868.1"/>
    </source>
</evidence>
<proteinExistence type="predicted"/>
<protein>
    <submittedName>
        <fullName evidence="1">Uncharacterized protein</fullName>
    </submittedName>
</protein>
<keyword evidence="2" id="KW-1185">Reference proteome</keyword>